<dbReference type="AlphaFoldDB" id="A0A2M4A7M5"/>
<reference evidence="2" key="1">
    <citation type="submission" date="2018-01" db="EMBL/GenBank/DDBJ databases">
        <title>An insight into the sialome of Amazonian anophelines.</title>
        <authorList>
            <person name="Ribeiro J.M."/>
            <person name="Scarpassa V."/>
            <person name="Calvo E."/>
        </authorList>
    </citation>
    <scope>NUCLEOTIDE SEQUENCE</scope>
    <source>
        <tissue evidence="2">Salivary glands</tissue>
    </source>
</reference>
<sequence>MIRREMALMMSVDLSITMMAAVPSDVWACTSPSKSISTSSHTDFGMTGVDEPPGMMPSRLSHPPRIPPACRSISSFNGMDISSSTVHGVLTWPEMLNSFVPELRVRPKPANQTPPRRQMVGATATVSTFETVVGQPNTPTSAGNGGFRRGLPCLPSSDSMSAVSSPQMYAPAPRCINTSKSYPEPHAFLPISPAWYASAIASCMLDASL</sequence>
<organism evidence="2">
    <name type="scientific">Anopheles triannulatus</name>
    <dbReference type="NCBI Taxonomy" id="58253"/>
    <lineage>
        <taxon>Eukaryota</taxon>
        <taxon>Metazoa</taxon>
        <taxon>Ecdysozoa</taxon>
        <taxon>Arthropoda</taxon>
        <taxon>Hexapoda</taxon>
        <taxon>Insecta</taxon>
        <taxon>Pterygota</taxon>
        <taxon>Neoptera</taxon>
        <taxon>Endopterygota</taxon>
        <taxon>Diptera</taxon>
        <taxon>Nematocera</taxon>
        <taxon>Culicoidea</taxon>
        <taxon>Culicidae</taxon>
        <taxon>Anophelinae</taxon>
        <taxon>Anopheles</taxon>
    </lineage>
</organism>
<protein>
    <submittedName>
        <fullName evidence="2">Putative secreted protein</fullName>
    </submittedName>
</protein>
<evidence type="ECO:0000256" key="1">
    <source>
        <dbReference type="SAM" id="SignalP"/>
    </source>
</evidence>
<accession>A0A2M4A7M5</accession>
<proteinExistence type="predicted"/>
<evidence type="ECO:0000313" key="2">
    <source>
        <dbReference type="EMBL" id="MBW36806.1"/>
    </source>
</evidence>
<keyword evidence="1" id="KW-0732">Signal</keyword>
<feature type="signal peptide" evidence="1">
    <location>
        <begin position="1"/>
        <end position="28"/>
    </location>
</feature>
<name>A0A2M4A7M5_9DIPT</name>
<dbReference type="EMBL" id="GGFK01003485">
    <property type="protein sequence ID" value="MBW36806.1"/>
    <property type="molecule type" value="Transcribed_RNA"/>
</dbReference>
<feature type="chain" id="PRO_5014669509" evidence="1">
    <location>
        <begin position="29"/>
        <end position="209"/>
    </location>
</feature>